<evidence type="ECO:0000313" key="1">
    <source>
        <dbReference type="EMBL" id="GBN03484.1"/>
    </source>
</evidence>
<keyword evidence="2" id="KW-1185">Reference proteome</keyword>
<accession>A0A4Y2KLM7</accession>
<reference evidence="1 2" key="1">
    <citation type="journal article" date="2019" name="Sci. Rep.">
        <title>Orb-weaving spider Araneus ventricosus genome elucidates the spidroin gene catalogue.</title>
        <authorList>
            <person name="Kono N."/>
            <person name="Nakamura H."/>
            <person name="Ohtoshi R."/>
            <person name="Moran D.A.P."/>
            <person name="Shinohara A."/>
            <person name="Yoshida Y."/>
            <person name="Fujiwara M."/>
            <person name="Mori M."/>
            <person name="Tomita M."/>
            <person name="Arakawa K."/>
        </authorList>
    </citation>
    <scope>NUCLEOTIDE SEQUENCE [LARGE SCALE GENOMIC DNA]</scope>
</reference>
<dbReference type="EMBL" id="BGPR01004802">
    <property type="protein sequence ID" value="GBN03484.1"/>
    <property type="molecule type" value="Genomic_DNA"/>
</dbReference>
<name>A0A4Y2KLM7_ARAVE</name>
<dbReference type="Proteomes" id="UP000499080">
    <property type="component" value="Unassembled WGS sequence"/>
</dbReference>
<dbReference type="AlphaFoldDB" id="A0A4Y2KLM7"/>
<organism evidence="1 2">
    <name type="scientific">Araneus ventricosus</name>
    <name type="common">Orbweaver spider</name>
    <name type="synonym">Epeira ventricosa</name>
    <dbReference type="NCBI Taxonomy" id="182803"/>
    <lineage>
        <taxon>Eukaryota</taxon>
        <taxon>Metazoa</taxon>
        <taxon>Ecdysozoa</taxon>
        <taxon>Arthropoda</taxon>
        <taxon>Chelicerata</taxon>
        <taxon>Arachnida</taxon>
        <taxon>Araneae</taxon>
        <taxon>Araneomorphae</taxon>
        <taxon>Entelegynae</taxon>
        <taxon>Araneoidea</taxon>
        <taxon>Araneidae</taxon>
        <taxon>Araneus</taxon>
    </lineage>
</organism>
<evidence type="ECO:0000313" key="2">
    <source>
        <dbReference type="Proteomes" id="UP000499080"/>
    </source>
</evidence>
<proteinExistence type="predicted"/>
<dbReference type="OrthoDB" id="9996331at2759"/>
<sequence>MEMGLTQVDAVRRLSVSNSVVQRLLDQLQSENLVSRKLIPGRARVRTSSEYLIPALPARRMIPTSVPQLISDNFVPVRPRTSPTKVRIHLHNQKLYGK</sequence>
<comment type="caution">
    <text evidence="1">The sequence shown here is derived from an EMBL/GenBank/DDBJ whole genome shotgun (WGS) entry which is preliminary data.</text>
</comment>
<protein>
    <submittedName>
        <fullName evidence="1">Uncharacterized protein</fullName>
    </submittedName>
</protein>
<gene>
    <name evidence="1" type="ORF">AVEN_146127_1</name>
</gene>